<dbReference type="PANTHER" id="PTHR10458">
    <property type="entry name" value="PEPTIDE DEFORMYLASE"/>
    <property type="match status" value="1"/>
</dbReference>
<dbReference type="InterPro" id="IPR036821">
    <property type="entry name" value="Peptide_deformylase_sf"/>
</dbReference>
<dbReference type="RefSeq" id="WP_073017754.1">
    <property type="nucleotide sequence ID" value="NZ_FQXU01000004.1"/>
</dbReference>
<feature type="binding site" evidence="3">
    <location>
        <position position="136"/>
    </location>
    <ligand>
        <name>Fe cation</name>
        <dbReference type="ChEBI" id="CHEBI:24875"/>
    </ligand>
</feature>
<reference evidence="4 5" key="1">
    <citation type="submission" date="2016-11" db="EMBL/GenBank/DDBJ databases">
        <authorList>
            <person name="Jaros S."/>
            <person name="Januszkiewicz K."/>
            <person name="Wedrychowicz H."/>
        </authorList>
    </citation>
    <scope>NUCLEOTIDE SEQUENCE [LARGE SCALE GENOMIC DNA]</scope>
    <source>
        <strain evidence="4 5">DSM 6191</strain>
    </source>
</reference>
<keyword evidence="3" id="KW-0378">Hydrolase</keyword>
<feature type="binding site" evidence="3">
    <location>
        <position position="132"/>
    </location>
    <ligand>
        <name>Fe cation</name>
        <dbReference type="ChEBI" id="CHEBI:24875"/>
    </ligand>
</feature>
<dbReference type="NCBIfam" id="NF001159">
    <property type="entry name" value="PRK00150.1-3"/>
    <property type="match status" value="1"/>
</dbReference>
<dbReference type="AlphaFoldDB" id="A0A1M5WSJ0"/>
<protein>
    <recommendedName>
        <fullName evidence="3">Peptide deformylase</fullName>
        <shortName evidence="3">PDF</shortName>
        <ecNumber evidence="3">3.5.1.88</ecNumber>
    </recommendedName>
    <alternativeName>
        <fullName evidence="3">Polypeptide deformylase</fullName>
    </alternativeName>
</protein>
<feature type="active site" evidence="3">
    <location>
        <position position="133"/>
    </location>
</feature>
<evidence type="ECO:0000313" key="4">
    <source>
        <dbReference type="EMBL" id="SHH90595.1"/>
    </source>
</evidence>
<sequence length="167" mass="19066">MAVRTIVQLGDEHLKKISEPVKEINEEILNLVKDLKDTLATVEGVGLAAPQIAVNKRVIYIDLRDGSEPIVLINPVITEKEGSEMDYEGCLSYVGYEGMVERPTRVVVQALNEDGDLMEYEATDFLARCFCHEIDHLEGIMYTDKATEIFELEEEEYEDEDEEEYEE</sequence>
<comment type="catalytic activity">
    <reaction evidence="3">
        <text>N-terminal N-formyl-L-methionyl-[peptide] + H2O = N-terminal L-methionyl-[peptide] + formate</text>
        <dbReference type="Rhea" id="RHEA:24420"/>
        <dbReference type="Rhea" id="RHEA-COMP:10639"/>
        <dbReference type="Rhea" id="RHEA-COMP:10640"/>
        <dbReference type="ChEBI" id="CHEBI:15377"/>
        <dbReference type="ChEBI" id="CHEBI:15740"/>
        <dbReference type="ChEBI" id="CHEBI:49298"/>
        <dbReference type="ChEBI" id="CHEBI:64731"/>
        <dbReference type="EC" id="3.5.1.88"/>
    </reaction>
</comment>
<comment type="cofactor">
    <cofactor evidence="3">
        <name>Fe(2+)</name>
        <dbReference type="ChEBI" id="CHEBI:29033"/>
    </cofactor>
    <text evidence="3">Binds 1 Fe(2+) ion.</text>
</comment>
<dbReference type="Pfam" id="PF01327">
    <property type="entry name" value="Pep_deformylase"/>
    <property type="match status" value="1"/>
</dbReference>
<gene>
    <name evidence="3" type="primary">def</name>
    <name evidence="4" type="ORF">SAMN02745941_01238</name>
</gene>
<dbReference type="PIRSF" id="PIRSF004749">
    <property type="entry name" value="Pep_def"/>
    <property type="match status" value="1"/>
</dbReference>
<dbReference type="InterPro" id="IPR023635">
    <property type="entry name" value="Peptide_deformylase"/>
</dbReference>
<evidence type="ECO:0000256" key="2">
    <source>
        <dbReference type="ARBA" id="ARBA00023004"/>
    </source>
</evidence>
<comment type="function">
    <text evidence="3">Removes the formyl group from the N-terminal Met of newly synthesized proteins. Requires at least a dipeptide for an efficient rate of reaction. N-terminal L-methionine is a prerequisite for activity but the enzyme has broad specificity at other positions.</text>
</comment>
<dbReference type="NCBIfam" id="TIGR00079">
    <property type="entry name" value="pept_deformyl"/>
    <property type="match status" value="1"/>
</dbReference>
<organism evidence="4 5">
    <name type="scientific">Clostridium intestinale DSM 6191</name>
    <dbReference type="NCBI Taxonomy" id="1121320"/>
    <lineage>
        <taxon>Bacteria</taxon>
        <taxon>Bacillati</taxon>
        <taxon>Bacillota</taxon>
        <taxon>Clostridia</taxon>
        <taxon>Eubacteriales</taxon>
        <taxon>Clostridiaceae</taxon>
        <taxon>Clostridium</taxon>
    </lineage>
</organism>
<comment type="similarity">
    <text evidence="1 3">Belongs to the polypeptide deformylase family.</text>
</comment>
<dbReference type="PANTHER" id="PTHR10458:SF22">
    <property type="entry name" value="PEPTIDE DEFORMYLASE"/>
    <property type="match status" value="1"/>
</dbReference>
<proteinExistence type="inferred from homology"/>
<accession>A0A1M5WSJ0</accession>
<keyword evidence="2 3" id="KW-0408">Iron</keyword>
<feature type="binding site" evidence="3">
    <location>
        <position position="90"/>
    </location>
    <ligand>
        <name>Fe cation</name>
        <dbReference type="ChEBI" id="CHEBI:24875"/>
    </ligand>
</feature>
<evidence type="ECO:0000313" key="5">
    <source>
        <dbReference type="Proteomes" id="UP000184241"/>
    </source>
</evidence>
<dbReference type="Gene3D" id="3.90.45.10">
    <property type="entry name" value="Peptide deformylase"/>
    <property type="match status" value="1"/>
</dbReference>
<dbReference type="GO" id="GO:0042586">
    <property type="term" value="F:peptide deformylase activity"/>
    <property type="evidence" value="ECO:0007669"/>
    <property type="project" value="UniProtKB-UniRule"/>
</dbReference>
<dbReference type="EC" id="3.5.1.88" evidence="3"/>
<dbReference type="SUPFAM" id="SSF56420">
    <property type="entry name" value="Peptide deformylase"/>
    <property type="match status" value="1"/>
</dbReference>
<dbReference type="PRINTS" id="PR01576">
    <property type="entry name" value="PDEFORMYLASE"/>
</dbReference>
<dbReference type="HAMAP" id="MF_00163">
    <property type="entry name" value="Pep_deformylase"/>
    <property type="match status" value="1"/>
</dbReference>
<dbReference type="GO" id="GO:0046872">
    <property type="term" value="F:metal ion binding"/>
    <property type="evidence" value="ECO:0007669"/>
    <property type="project" value="UniProtKB-KW"/>
</dbReference>
<dbReference type="CDD" id="cd00487">
    <property type="entry name" value="Pep_deformylase"/>
    <property type="match status" value="1"/>
</dbReference>
<keyword evidence="3" id="KW-0479">Metal-binding</keyword>
<evidence type="ECO:0000256" key="3">
    <source>
        <dbReference type="HAMAP-Rule" id="MF_00163"/>
    </source>
</evidence>
<dbReference type="Proteomes" id="UP000184241">
    <property type="component" value="Unassembled WGS sequence"/>
</dbReference>
<evidence type="ECO:0000256" key="1">
    <source>
        <dbReference type="ARBA" id="ARBA00010759"/>
    </source>
</evidence>
<dbReference type="EMBL" id="FQXU01000004">
    <property type="protein sequence ID" value="SHH90595.1"/>
    <property type="molecule type" value="Genomic_DNA"/>
</dbReference>
<name>A0A1M5WSJ0_9CLOT</name>
<keyword evidence="3" id="KW-0648">Protein biosynthesis</keyword>
<dbReference type="GO" id="GO:0006412">
    <property type="term" value="P:translation"/>
    <property type="evidence" value="ECO:0007669"/>
    <property type="project" value="UniProtKB-UniRule"/>
</dbReference>